<proteinExistence type="predicted"/>
<accession>A0ABW0EU59</accession>
<evidence type="ECO:0000313" key="1">
    <source>
        <dbReference type="EMBL" id="MFC5290291.1"/>
    </source>
</evidence>
<protein>
    <recommendedName>
        <fullName evidence="3">ABC-type branched-subunit amino acid transport system substrate-binding protein</fullName>
    </recommendedName>
</protein>
<dbReference type="RefSeq" id="WP_378250176.1">
    <property type="nucleotide sequence ID" value="NZ_JBHSKF010000015.1"/>
</dbReference>
<organism evidence="1 2">
    <name type="scientific">Actinokineospora guangxiensis</name>
    <dbReference type="NCBI Taxonomy" id="1490288"/>
    <lineage>
        <taxon>Bacteria</taxon>
        <taxon>Bacillati</taxon>
        <taxon>Actinomycetota</taxon>
        <taxon>Actinomycetes</taxon>
        <taxon>Pseudonocardiales</taxon>
        <taxon>Pseudonocardiaceae</taxon>
        <taxon>Actinokineospora</taxon>
    </lineage>
</organism>
<comment type="caution">
    <text evidence="1">The sequence shown here is derived from an EMBL/GenBank/DDBJ whole genome shotgun (WGS) entry which is preliminary data.</text>
</comment>
<keyword evidence="2" id="KW-1185">Reference proteome</keyword>
<sequence length="904" mass="98643">MVTFVRTLCRRPGFFQRDERLLMRGDLPLPMVCLLRDGPADGFTAQLGAAFEEGPTRVPHVVVDIAKPVEPGPVLPLLHAIYERLAKGQFGRKGSLTRFDNYRLVHLLTTSTLPPRQARGEEPVKELLRAWARKPSLGAQDTADRAGERVALVVATLKLAGYLVGVYWGRDRVPGLARERRWLLRQPYMVPKHSPDFLRFAERLTVSRRADENTDQLHKLLVHAFLEDLRLAYRRTWWGFLPRRAGWRRTAHVTALLDNAHADGGWELLRLINEVRNETGELDPLLVVAEAHSPPPGVPRPEHVAEPSRPTDARDALVAWKRRLPGSRQKLASDARYLFVTLPAAGVPGALDAGDAEVWEAGDDVAPPPVPWPARRGVAEVIAAVVLVAALTPVTVTMSNHWGAGCAFFRAVSGGIATQVVHIDGKDQCIGYSDNAGQVFSTNPRLQRAQLEVFEQNEVADRLHSETDDRPLVTVVYLAGLTVNGNVPATEHSVAEEVEGLLIRQREQNTSTSRAEPLLRVIIANGGTGMAAADILVTDMIIPLIESDPTILGVIGLDRSVDTTETAIRELGMRGIPALGSTLTAVGLGTLSAQYFQLVPDNTVQADLITRLAQRTRATRVTIFHPPLDGANNYATTLVDVTAKALRKANIKVGVQGWTTSAAELALQCDDTTDRRSEIAFYAGREVDFSDFVQALRRQCADPTRLPRIVADDSVSRFVAHAPGRRVNHLNGVRMSYVSLGAQVVIAGDRCVAGAPGALPGATPALDAFCAGYAQLRREVFVDLEEDQQPLATWAGERVGVAYDAAGFYVEAVRTLRRDYLTVVPNRASVSMVFRELEFQGATGLISFRTSRIANTRSLAILNVENIHDTSGPAGTPRCELMIGDLGRESGGRQGNGCPEVASR</sequence>
<evidence type="ECO:0000313" key="2">
    <source>
        <dbReference type="Proteomes" id="UP001596157"/>
    </source>
</evidence>
<dbReference type="InterPro" id="IPR028082">
    <property type="entry name" value="Peripla_BP_I"/>
</dbReference>
<dbReference type="Gene3D" id="3.40.50.2300">
    <property type="match status" value="2"/>
</dbReference>
<dbReference type="SUPFAM" id="SSF53822">
    <property type="entry name" value="Periplasmic binding protein-like I"/>
    <property type="match status" value="1"/>
</dbReference>
<gene>
    <name evidence="1" type="ORF">ACFPM7_24830</name>
</gene>
<name>A0ABW0EU59_9PSEU</name>
<dbReference type="Proteomes" id="UP001596157">
    <property type="component" value="Unassembled WGS sequence"/>
</dbReference>
<reference evidence="2" key="1">
    <citation type="journal article" date="2019" name="Int. J. Syst. Evol. Microbiol.">
        <title>The Global Catalogue of Microorganisms (GCM) 10K type strain sequencing project: providing services to taxonomists for standard genome sequencing and annotation.</title>
        <authorList>
            <consortium name="The Broad Institute Genomics Platform"/>
            <consortium name="The Broad Institute Genome Sequencing Center for Infectious Disease"/>
            <person name="Wu L."/>
            <person name="Ma J."/>
        </authorList>
    </citation>
    <scope>NUCLEOTIDE SEQUENCE [LARGE SCALE GENOMIC DNA]</scope>
    <source>
        <strain evidence="2">CCUG 59778</strain>
    </source>
</reference>
<evidence type="ECO:0008006" key="3">
    <source>
        <dbReference type="Google" id="ProtNLM"/>
    </source>
</evidence>
<dbReference type="EMBL" id="JBHSKF010000015">
    <property type="protein sequence ID" value="MFC5290291.1"/>
    <property type="molecule type" value="Genomic_DNA"/>
</dbReference>